<name>A0ABP8RWX0_9PSEU</name>
<accession>A0ABP8RWX0</accession>
<reference evidence="3" key="1">
    <citation type="journal article" date="2019" name="Int. J. Syst. Evol. Microbiol.">
        <title>The Global Catalogue of Microorganisms (GCM) 10K type strain sequencing project: providing services to taxonomists for standard genome sequencing and annotation.</title>
        <authorList>
            <consortium name="The Broad Institute Genomics Platform"/>
            <consortium name="The Broad Institute Genome Sequencing Center for Infectious Disease"/>
            <person name="Wu L."/>
            <person name="Ma J."/>
        </authorList>
    </citation>
    <scope>NUCLEOTIDE SEQUENCE [LARGE SCALE GENOMIC DNA]</scope>
    <source>
        <strain evidence="3">JCM 17906</strain>
    </source>
</reference>
<proteinExistence type="predicted"/>
<keyword evidence="3" id="KW-1185">Reference proteome</keyword>
<gene>
    <name evidence="2" type="ORF">GCM10023175_41610</name>
</gene>
<evidence type="ECO:0008006" key="4">
    <source>
        <dbReference type="Google" id="ProtNLM"/>
    </source>
</evidence>
<feature type="compositionally biased region" description="Pro residues" evidence="1">
    <location>
        <begin position="73"/>
        <end position="84"/>
    </location>
</feature>
<evidence type="ECO:0000313" key="3">
    <source>
        <dbReference type="Proteomes" id="UP001501598"/>
    </source>
</evidence>
<dbReference type="RefSeq" id="WP_345421027.1">
    <property type="nucleotide sequence ID" value="NZ_BAABGT010000061.1"/>
</dbReference>
<feature type="region of interest" description="Disordered" evidence="1">
    <location>
        <begin position="51"/>
        <end position="84"/>
    </location>
</feature>
<comment type="caution">
    <text evidence="2">The sequence shown here is derived from an EMBL/GenBank/DDBJ whole genome shotgun (WGS) entry which is preliminary data.</text>
</comment>
<protein>
    <recommendedName>
        <fullName evidence="4">SnoaL-like protein</fullName>
    </recommendedName>
</protein>
<evidence type="ECO:0000313" key="2">
    <source>
        <dbReference type="EMBL" id="GAA4550814.1"/>
    </source>
</evidence>
<sequence>MHYATEQGRFLEFHDEYANTSDGWRFVSRVVRPVLQPEIWPCPLRVRAQADPVHDPSPGHRVGAGARSGRPVMRPPAPFSTPDN</sequence>
<dbReference type="EMBL" id="BAABGT010000061">
    <property type="protein sequence ID" value="GAA4550814.1"/>
    <property type="molecule type" value="Genomic_DNA"/>
</dbReference>
<dbReference type="Proteomes" id="UP001501598">
    <property type="component" value="Unassembled WGS sequence"/>
</dbReference>
<evidence type="ECO:0000256" key="1">
    <source>
        <dbReference type="SAM" id="MobiDB-lite"/>
    </source>
</evidence>
<organism evidence="2 3">
    <name type="scientific">Pseudonocardia xishanensis</name>
    <dbReference type="NCBI Taxonomy" id="630995"/>
    <lineage>
        <taxon>Bacteria</taxon>
        <taxon>Bacillati</taxon>
        <taxon>Actinomycetota</taxon>
        <taxon>Actinomycetes</taxon>
        <taxon>Pseudonocardiales</taxon>
        <taxon>Pseudonocardiaceae</taxon>
        <taxon>Pseudonocardia</taxon>
    </lineage>
</organism>